<dbReference type="RefSeq" id="WP_132948906.1">
    <property type="nucleotide sequence ID" value="NZ_SLUL01000011.1"/>
</dbReference>
<accession>A0A4R1QEJ1</accession>
<evidence type="ECO:0000259" key="2">
    <source>
        <dbReference type="PROSITE" id="PS51272"/>
    </source>
</evidence>
<feature type="coiled-coil region" evidence="1">
    <location>
        <begin position="45"/>
        <end position="72"/>
    </location>
</feature>
<feature type="domain" description="SLH" evidence="2">
    <location>
        <begin position="197"/>
        <end position="253"/>
    </location>
</feature>
<proteinExistence type="predicted"/>
<dbReference type="Pfam" id="PF00395">
    <property type="entry name" value="SLH"/>
    <property type="match status" value="3"/>
</dbReference>
<dbReference type="OrthoDB" id="2696682at2"/>
<evidence type="ECO:0000313" key="3">
    <source>
        <dbReference type="EMBL" id="TCL47646.1"/>
    </source>
</evidence>
<reference evidence="3 4" key="1">
    <citation type="submission" date="2019-03" db="EMBL/GenBank/DDBJ databases">
        <title>Genomic Encyclopedia of Type Strains, Phase IV (KMG-IV): sequencing the most valuable type-strain genomes for metagenomic binning, comparative biology and taxonomic classification.</title>
        <authorList>
            <person name="Goeker M."/>
        </authorList>
    </citation>
    <scope>NUCLEOTIDE SEQUENCE [LARGE SCALE GENOMIC DNA]</scope>
    <source>
        <strain evidence="3 4">DSM 24979</strain>
    </source>
</reference>
<comment type="caution">
    <text evidence="3">The sequence shown here is derived from an EMBL/GenBank/DDBJ whole genome shotgun (WGS) entry which is preliminary data.</text>
</comment>
<name>A0A4R1QEJ1_9BACL</name>
<evidence type="ECO:0000256" key="1">
    <source>
        <dbReference type="SAM" id="Coils"/>
    </source>
</evidence>
<dbReference type="Proteomes" id="UP000295658">
    <property type="component" value="Unassembled WGS sequence"/>
</dbReference>
<feature type="domain" description="SLH" evidence="2">
    <location>
        <begin position="139"/>
        <end position="195"/>
    </location>
</feature>
<dbReference type="PROSITE" id="PS51272">
    <property type="entry name" value="SLH"/>
    <property type="match status" value="3"/>
</dbReference>
<feature type="domain" description="SLH" evidence="2">
    <location>
        <begin position="75"/>
        <end position="138"/>
    </location>
</feature>
<dbReference type="AlphaFoldDB" id="A0A4R1QEJ1"/>
<gene>
    <name evidence="3" type="ORF">EDD69_11110</name>
</gene>
<protein>
    <submittedName>
        <fullName evidence="3">S-layer family protein</fullName>
    </submittedName>
</protein>
<dbReference type="InterPro" id="IPR051465">
    <property type="entry name" value="Cell_Envelope_Struct_Comp"/>
</dbReference>
<organism evidence="3 4">
    <name type="scientific">Thermolongibacillus altinsuensis</name>
    <dbReference type="NCBI Taxonomy" id="575256"/>
    <lineage>
        <taxon>Bacteria</taxon>
        <taxon>Bacillati</taxon>
        <taxon>Bacillota</taxon>
        <taxon>Bacilli</taxon>
        <taxon>Bacillales</taxon>
        <taxon>Anoxybacillaceae</taxon>
        <taxon>Thermolongibacillus</taxon>
    </lineage>
</organism>
<keyword evidence="1" id="KW-0175">Coiled coil</keyword>
<dbReference type="InterPro" id="IPR001119">
    <property type="entry name" value="SLH_dom"/>
</dbReference>
<evidence type="ECO:0000313" key="4">
    <source>
        <dbReference type="Proteomes" id="UP000295658"/>
    </source>
</evidence>
<sequence>MKKYMVLSMCVGALLFNAACEKKNEKVDAVEEKEVASADWVEDQLSESNEKVNEIDAKTKQLEQEIAKIKLAVENQQVFKDVPIDHWAYVYVTSLYHQGIVGGVGNNLFAPSQSITRAQAAAMLVRAFQLPLSSKPSVFSDVPDDHLFAREVMTAYEAGFFGGYPNNRFMPSEPMKRKHMAMVLQRAFKLQPNSSIPYSGYKDVNEKTEGAEAIQIISQYGIAQGSNGYFYPDRATTRAEFATFMYRALNLQK</sequence>
<keyword evidence="4" id="KW-1185">Reference proteome</keyword>
<dbReference type="PANTHER" id="PTHR43308">
    <property type="entry name" value="OUTER MEMBRANE PROTEIN ALPHA-RELATED"/>
    <property type="match status" value="1"/>
</dbReference>
<dbReference type="PANTHER" id="PTHR43308:SF5">
    <property type="entry name" value="S-LAYER PROTEIN _ PEPTIDOGLYCAN ENDO-BETA-N-ACETYLGLUCOSAMINIDASE"/>
    <property type="match status" value="1"/>
</dbReference>
<dbReference type="EMBL" id="SLUL01000011">
    <property type="protein sequence ID" value="TCL47646.1"/>
    <property type="molecule type" value="Genomic_DNA"/>
</dbReference>